<evidence type="ECO:0000313" key="1">
    <source>
        <dbReference type="EMBL" id="MBD2862513.1"/>
    </source>
</evidence>
<gene>
    <name evidence="1" type="ORF">IDH45_11015</name>
</gene>
<dbReference type="AlphaFoldDB" id="A0A927C6Y7"/>
<dbReference type="Proteomes" id="UP000639396">
    <property type="component" value="Unassembled WGS sequence"/>
</dbReference>
<evidence type="ECO:0000313" key="2">
    <source>
        <dbReference type="Proteomes" id="UP000639396"/>
    </source>
</evidence>
<proteinExistence type="predicted"/>
<comment type="caution">
    <text evidence="1">The sequence shown here is derived from an EMBL/GenBank/DDBJ whole genome shotgun (WGS) entry which is preliminary data.</text>
</comment>
<accession>A0A927C6Y7</accession>
<sequence length="64" mass="7510">MRRKRRLQRFSKSMQYSWAGKTSILETIRRGLVEQGRLAAYKLPDDEQYWAGQKPRFGSGSPSF</sequence>
<keyword evidence="2" id="KW-1185">Reference proteome</keyword>
<protein>
    <submittedName>
        <fullName evidence="1">Uncharacterized protein</fullName>
    </submittedName>
</protein>
<name>A0A927C6Y7_9BACL</name>
<organism evidence="1 2">
    <name type="scientific">Paenibacillus oceani</name>
    <dbReference type="NCBI Taxonomy" id="2772510"/>
    <lineage>
        <taxon>Bacteria</taxon>
        <taxon>Bacillati</taxon>
        <taxon>Bacillota</taxon>
        <taxon>Bacilli</taxon>
        <taxon>Bacillales</taxon>
        <taxon>Paenibacillaceae</taxon>
        <taxon>Paenibacillus</taxon>
    </lineage>
</organism>
<reference evidence="1" key="1">
    <citation type="submission" date="2020-09" db="EMBL/GenBank/DDBJ databases">
        <title>A novel bacterium of genus Paenibacillus, isolated from South China Sea.</title>
        <authorList>
            <person name="Huang H."/>
            <person name="Mo K."/>
            <person name="Hu Y."/>
        </authorList>
    </citation>
    <scope>NUCLEOTIDE SEQUENCE</scope>
    <source>
        <strain evidence="1">IB182363</strain>
    </source>
</reference>
<dbReference type="RefSeq" id="WP_190927502.1">
    <property type="nucleotide sequence ID" value="NZ_JACXJA010000013.1"/>
</dbReference>
<dbReference type="EMBL" id="JACXJA010000013">
    <property type="protein sequence ID" value="MBD2862513.1"/>
    <property type="molecule type" value="Genomic_DNA"/>
</dbReference>